<evidence type="ECO:0000259" key="2">
    <source>
        <dbReference type="Pfam" id="PF08751"/>
    </source>
</evidence>
<dbReference type="Pfam" id="PF08751">
    <property type="entry name" value="TrwC"/>
    <property type="match status" value="1"/>
</dbReference>
<name>A0AAW9SUK7_CORAY</name>
<dbReference type="SUPFAM" id="SSF52540">
    <property type="entry name" value="P-loop containing nucleoside triphosphate hydrolases"/>
    <property type="match status" value="2"/>
</dbReference>
<evidence type="ECO:0000256" key="1">
    <source>
        <dbReference type="SAM" id="MobiDB-lite"/>
    </source>
</evidence>
<dbReference type="NCBIfam" id="NF041492">
    <property type="entry name" value="MobF"/>
    <property type="match status" value="1"/>
</dbReference>
<dbReference type="Gene3D" id="2.30.30.940">
    <property type="match status" value="1"/>
</dbReference>
<reference evidence="3" key="2">
    <citation type="submission" date="2024-05" db="EMBL/GenBank/DDBJ databases">
        <authorList>
            <person name="Wolfe A."/>
        </authorList>
    </citation>
    <scope>NUCLEOTIDE SEQUENCE</scope>
    <source>
        <strain evidence="3">UMB1064</strain>
    </source>
</reference>
<proteinExistence type="predicted"/>
<dbReference type="InterPro" id="IPR027417">
    <property type="entry name" value="P-loop_NTPase"/>
</dbReference>
<dbReference type="AlphaFoldDB" id="A0AAW9SUK7"/>
<dbReference type="InterPro" id="IPR014862">
    <property type="entry name" value="TrwC"/>
</dbReference>
<dbReference type="SUPFAM" id="SSF55464">
    <property type="entry name" value="Origin of replication-binding domain, RBD-like"/>
    <property type="match status" value="1"/>
</dbReference>
<dbReference type="RefSeq" id="WP_284827066.1">
    <property type="nucleotide sequence ID" value="NZ_JASOOY020000001.1"/>
</dbReference>
<feature type="region of interest" description="Disordered" evidence="1">
    <location>
        <begin position="1175"/>
        <end position="1214"/>
    </location>
</feature>
<dbReference type="EMBL" id="JASOOY020000001">
    <property type="protein sequence ID" value="MEO3716050.1"/>
    <property type="molecule type" value="Genomic_DNA"/>
</dbReference>
<feature type="domain" description="TrwC relaxase" evidence="2">
    <location>
        <begin position="9"/>
        <end position="402"/>
    </location>
</feature>
<dbReference type="Pfam" id="PF13604">
    <property type="entry name" value="AAA_30"/>
    <property type="match status" value="1"/>
</dbReference>
<protein>
    <submittedName>
        <fullName evidence="3">MobF family relaxase</fullName>
    </submittedName>
</protein>
<feature type="compositionally biased region" description="Low complexity" evidence="1">
    <location>
        <begin position="1175"/>
        <end position="1188"/>
    </location>
</feature>
<comment type="caution">
    <text evidence="3">The sequence shown here is derived from an EMBL/GenBank/DDBJ whole genome shotgun (WGS) entry which is preliminary data.</text>
</comment>
<gene>
    <name evidence="3" type="primary">mobF</name>
    <name evidence="3" type="ORF">QP460_000375</name>
</gene>
<reference evidence="3" key="1">
    <citation type="submission" date="2023-05" db="EMBL/GenBank/DDBJ databases">
        <authorList>
            <person name="Du J."/>
        </authorList>
    </citation>
    <scope>NUCLEOTIDE SEQUENCE</scope>
    <source>
        <strain evidence="3">UMB1064</strain>
    </source>
</reference>
<accession>A0AAW9SUK7</accession>
<organism evidence="3 4">
    <name type="scientific">Corynebacterium amycolatum</name>
    <dbReference type="NCBI Taxonomy" id="43765"/>
    <lineage>
        <taxon>Bacteria</taxon>
        <taxon>Bacillati</taxon>
        <taxon>Actinomycetota</taxon>
        <taxon>Actinomycetes</taxon>
        <taxon>Mycobacteriales</taxon>
        <taxon>Corynebacteriaceae</taxon>
        <taxon>Corynebacterium</taxon>
    </lineage>
</organism>
<dbReference type="Proteomes" id="UP001223646">
    <property type="component" value="Unassembled WGS sequence"/>
</dbReference>
<dbReference type="CDD" id="cd18809">
    <property type="entry name" value="SF1_C_RecD"/>
    <property type="match status" value="1"/>
</dbReference>
<dbReference type="Gene3D" id="3.40.50.300">
    <property type="entry name" value="P-loop containing nucleotide triphosphate hydrolases"/>
    <property type="match status" value="2"/>
</dbReference>
<evidence type="ECO:0000313" key="3">
    <source>
        <dbReference type="EMBL" id="MEO3716050.1"/>
    </source>
</evidence>
<dbReference type="CDD" id="cd17933">
    <property type="entry name" value="DEXSc_RecD-like"/>
    <property type="match status" value="1"/>
</dbReference>
<sequence>MMSIRVVNAGDGYAYLLRNVATADVDTGTKTKLGDYYQATGTPPGRWYGRGLTSLDSTAITAGTTVTQEHMAALYGEGLHPEADSRIANGASIADVQLGRAYPFYSGGHQVLKELSTMEKQFRYHAGRRPTDQERNTIAVDVARKHYSDETGYSNATPKEILAWVNEKKNSVRQATAGFDLTFSPAKSISVLWALGDEETRKTIESVHSECVSASLDWLDNNALRTRCEVNGVKTLTRTRGLIAAQFVHYDTRSGDPDLHTHCLVSNKVQGPDGKWRSVDSRSLMKSAVAASTHYNALMMQRLGDELDLAFTNYETDPAKQPVWEVAGIDPKMIAHFSKRRAGARPRYEQLREAYRQAHGRTPGLRASRKLWQQAVLDTRPSKDAAQSLRSLRQTWQAEARQFFGDSATDAVGKNVSHAADTRTIAPAVDSDGWGDFVTEQAESSIALAVSRRSEFRRHHLHTAVEQELSAWIFPSQRARALATAHVMDRALASAVRLTPQPSYRIPGRLLTEDGELFDRSADQVVYTSADVLAAENTVLDSAVEPTAHVVTNAEIDRALVRHQQAKGFALNAGQEALTRHLLSAGMQTVAGVGPAGTGKTASMAVVADTWRNSGKQVFALAPSAVAAKTLGEDINETGHTLASLTYRWRGKIGSSPKNADAIHRAIGKTIRPGDMLLVDEAGMASTDDLAAIVEIADETGAVVRMVGDPYQLDAVETGGLFRTVCKRTSAVELDQVMRQGDDTAQAHAGLKIRRGDASGLDEYDRRGWISGGTRSDMVSGAVDAWLADFDRGRSTLLVASTNAVVDDANTRIQRELIDRGKVQASAGWLAHLLRKNPPQAQLGDHHTAYVGDTILTRRNQVMRQPDGSEHKILNGQKWQIDRIGKDGSITAINTENGRGIVLDADYVRQHCQLGYASTIHRAQGVTVDTTHAVVDSTTDRRGLYVALTRGRAENHVWAITDTSIDEAEEEAHLHMDGDAHAPTALDVLARAVHRDHGHVAATDIAENLANQDSEPQRQRQLYRTAVQALAADYAASATERLLDELPINAANRIDQQAVSRIRTAAGRAALRGVDLRDHLAQVCRYDATERDLGAVIASRIDQLHSPGSPLKDTHIPPMTPTTDMQLHAFAVELSTQLENVTVTKTTERSMQENNDSKHSREQLREMFRARVRTAAQEAAAQGPARRAAANEHADQSVIPQIEYETSQDSDFEL</sequence>
<evidence type="ECO:0000313" key="4">
    <source>
        <dbReference type="Proteomes" id="UP001223646"/>
    </source>
</evidence>